<sequence length="116" mass="12677">MDYGFDYSHHSGGQDLAHSQVPLGRFQALGQLVACAPARHWTPTQQMAFSGAGIPLVLENCEELAMGKQSRQLVQVDKLRFILTVQTAPVPPSEDIPYQSYIVPGVNGQLATLKRS</sequence>
<organism evidence="1 2">
    <name type="scientific">Puccinia graminis f. sp. tritici</name>
    <dbReference type="NCBI Taxonomy" id="56615"/>
    <lineage>
        <taxon>Eukaryota</taxon>
        <taxon>Fungi</taxon>
        <taxon>Dikarya</taxon>
        <taxon>Basidiomycota</taxon>
        <taxon>Pucciniomycotina</taxon>
        <taxon>Pucciniomycetes</taxon>
        <taxon>Pucciniales</taxon>
        <taxon>Pucciniaceae</taxon>
        <taxon>Puccinia</taxon>
    </lineage>
</organism>
<name>A0A5B0QMU4_PUCGR</name>
<gene>
    <name evidence="1" type="ORF">PGTUg99_028134</name>
</gene>
<evidence type="ECO:0000313" key="1">
    <source>
        <dbReference type="EMBL" id="KAA1114194.1"/>
    </source>
</evidence>
<accession>A0A5B0QMU4</accession>
<reference evidence="1 2" key="1">
    <citation type="submission" date="2019-05" db="EMBL/GenBank/DDBJ databases">
        <title>Emergence of the Ug99 lineage of the wheat stem rust pathogen through somatic hybridization.</title>
        <authorList>
            <person name="Li F."/>
            <person name="Upadhyaya N.M."/>
            <person name="Sperschneider J."/>
            <person name="Matny O."/>
            <person name="Nguyen-Phuc H."/>
            <person name="Mago R."/>
            <person name="Raley C."/>
            <person name="Miller M.E."/>
            <person name="Silverstein K.A.T."/>
            <person name="Henningsen E."/>
            <person name="Hirsch C.D."/>
            <person name="Visser B."/>
            <person name="Pretorius Z.A."/>
            <person name="Steffenson B.J."/>
            <person name="Schwessinger B."/>
            <person name="Dodds P.N."/>
            <person name="Figueroa M."/>
        </authorList>
    </citation>
    <scope>NUCLEOTIDE SEQUENCE [LARGE SCALE GENOMIC DNA]</scope>
    <source>
        <strain evidence="1 2">Ug99</strain>
    </source>
</reference>
<proteinExistence type="predicted"/>
<dbReference type="EMBL" id="VDEP01000273">
    <property type="protein sequence ID" value="KAA1114194.1"/>
    <property type="molecule type" value="Genomic_DNA"/>
</dbReference>
<dbReference type="AlphaFoldDB" id="A0A5B0QMU4"/>
<comment type="caution">
    <text evidence="1">The sequence shown here is derived from an EMBL/GenBank/DDBJ whole genome shotgun (WGS) entry which is preliminary data.</text>
</comment>
<dbReference type="Proteomes" id="UP000325313">
    <property type="component" value="Unassembled WGS sequence"/>
</dbReference>
<protein>
    <submittedName>
        <fullName evidence="1">Uncharacterized protein</fullName>
    </submittedName>
</protein>
<evidence type="ECO:0000313" key="2">
    <source>
        <dbReference type="Proteomes" id="UP000325313"/>
    </source>
</evidence>